<name>A0ABX7V8U7_9GAMM</name>
<dbReference type="InterPro" id="IPR050833">
    <property type="entry name" value="Poly_Biosynth_Transport"/>
</dbReference>
<protein>
    <submittedName>
        <fullName evidence="7">Oligosaccharide flippase family protein</fullName>
    </submittedName>
</protein>
<feature type="transmembrane region" description="Helical" evidence="6">
    <location>
        <begin position="214"/>
        <end position="233"/>
    </location>
</feature>
<keyword evidence="4 6" id="KW-1133">Transmembrane helix</keyword>
<proteinExistence type="predicted"/>
<feature type="transmembrane region" description="Helical" evidence="6">
    <location>
        <begin position="12"/>
        <end position="33"/>
    </location>
</feature>
<gene>
    <name evidence="7" type="ORF">J5X90_03290</name>
</gene>
<feature type="transmembrane region" description="Helical" evidence="6">
    <location>
        <begin position="382"/>
        <end position="403"/>
    </location>
</feature>
<comment type="subcellular location">
    <subcellularLocation>
        <location evidence="1">Cell membrane</location>
        <topology evidence="1">Multi-pass membrane protein</topology>
    </subcellularLocation>
</comment>
<keyword evidence="8" id="KW-1185">Reference proteome</keyword>
<dbReference type="Pfam" id="PF01943">
    <property type="entry name" value="Polysacc_synt"/>
    <property type="match status" value="1"/>
</dbReference>
<dbReference type="RefSeq" id="WP_209052764.1">
    <property type="nucleotide sequence ID" value="NZ_CP072425.1"/>
</dbReference>
<dbReference type="PANTHER" id="PTHR30250">
    <property type="entry name" value="PST FAMILY PREDICTED COLANIC ACID TRANSPORTER"/>
    <property type="match status" value="1"/>
</dbReference>
<keyword evidence="2" id="KW-1003">Cell membrane</keyword>
<dbReference type="Proteomes" id="UP000665025">
    <property type="component" value="Chromosome 1"/>
</dbReference>
<feature type="transmembrane region" description="Helical" evidence="6">
    <location>
        <begin position="152"/>
        <end position="173"/>
    </location>
</feature>
<feature type="transmembrane region" description="Helical" evidence="6">
    <location>
        <begin position="179"/>
        <end position="202"/>
    </location>
</feature>
<feature type="transmembrane region" description="Helical" evidence="6">
    <location>
        <begin position="329"/>
        <end position="346"/>
    </location>
</feature>
<accession>A0ABX7V8U7</accession>
<feature type="transmembrane region" description="Helical" evidence="6">
    <location>
        <begin position="120"/>
        <end position="140"/>
    </location>
</feature>
<feature type="transmembrane region" description="Helical" evidence="6">
    <location>
        <begin position="39"/>
        <end position="60"/>
    </location>
</feature>
<keyword evidence="5 6" id="KW-0472">Membrane</keyword>
<feature type="transmembrane region" description="Helical" evidence="6">
    <location>
        <begin position="253"/>
        <end position="275"/>
    </location>
</feature>
<evidence type="ECO:0000256" key="3">
    <source>
        <dbReference type="ARBA" id="ARBA00022692"/>
    </source>
</evidence>
<evidence type="ECO:0000313" key="7">
    <source>
        <dbReference type="EMBL" id="QTL36087.1"/>
    </source>
</evidence>
<feature type="transmembrane region" description="Helical" evidence="6">
    <location>
        <begin position="358"/>
        <end position="376"/>
    </location>
</feature>
<evidence type="ECO:0000256" key="1">
    <source>
        <dbReference type="ARBA" id="ARBA00004651"/>
    </source>
</evidence>
<evidence type="ECO:0000256" key="6">
    <source>
        <dbReference type="SAM" id="Phobius"/>
    </source>
</evidence>
<dbReference type="EMBL" id="CP072425">
    <property type="protein sequence ID" value="QTL36087.1"/>
    <property type="molecule type" value="Genomic_DNA"/>
</dbReference>
<sequence>MIKRFLKDSALYTLANLFTKGIAFIMLPVYLSYLSKTDYGILDYITTVGLVLGVVVALEIAQAVIRFSSESENNPHAKAKYINAGLTFTLGCYSLLLILVHLNLESVAHFLTESAENKTIASLSVFSYFSLALMYLSTVIYRSNLNAKSATLSSAVAAAITSIITYLLLSHFSMGLEGVLWGVIIGQLSVAIINLFNLRAFWLVPPCWETLKEMLKFSSPLVISSLGVVFATFADRLMIKEMLDFSELGEYSVAARIASGMTLLTIGFQSALAPLIYSQLDNPDTPRNLNKLLRYYVVIGIGFILVAFLISEPLIVLLAGEGYSKAPDILVILSFSVLLSSAYLFFPGLSIARKTHVLAGINIFSGVLNLLLNLIFIPKFGIYGAGLATVTSSFVSLLLNIFYSEKHFPILINVKE</sequence>
<evidence type="ECO:0000256" key="4">
    <source>
        <dbReference type="ARBA" id="ARBA00022989"/>
    </source>
</evidence>
<keyword evidence="3 6" id="KW-0812">Transmembrane</keyword>
<evidence type="ECO:0000256" key="2">
    <source>
        <dbReference type="ARBA" id="ARBA00022475"/>
    </source>
</evidence>
<evidence type="ECO:0000313" key="8">
    <source>
        <dbReference type="Proteomes" id="UP000665025"/>
    </source>
</evidence>
<reference evidence="7 8" key="1">
    <citation type="submission" date="2021-03" db="EMBL/GenBank/DDBJ databases">
        <title>Complete Genome of Pseudoalteromonas viridis Strain BBR56, a new biocontrol bacterial candidate.</title>
        <authorList>
            <person name="Handayani D.P."/>
            <person name="Isnansetyo A."/>
            <person name="Istiqomah I."/>
            <person name="Jumina J."/>
        </authorList>
    </citation>
    <scope>NUCLEOTIDE SEQUENCE [LARGE SCALE GENOMIC DNA]</scope>
    <source>
        <strain evidence="7 8">BBR56</strain>
    </source>
</reference>
<organism evidence="7 8">
    <name type="scientific">Pseudoalteromonas viridis</name>
    <dbReference type="NCBI Taxonomy" id="339617"/>
    <lineage>
        <taxon>Bacteria</taxon>
        <taxon>Pseudomonadati</taxon>
        <taxon>Pseudomonadota</taxon>
        <taxon>Gammaproteobacteria</taxon>
        <taxon>Alteromonadales</taxon>
        <taxon>Pseudoalteromonadaceae</taxon>
        <taxon>Pseudoalteromonas</taxon>
    </lineage>
</organism>
<evidence type="ECO:0000256" key="5">
    <source>
        <dbReference type="ARBA" id="ARBA00023136"/>
    </source>
</evidence>
<dbReference type="PANTHER" id="PTHR30250:SF11">
    <property type="entry name" value="O-ANTIGEN TRANSPORTER-RELATED"/>
    <property type="match status" value="1"/>
</dbReference>
<feature type="transmembrane region" description="Helical" evidence="6">
    <location>
        <begin position="81"/>
        <end position="100"/>
    </location>
</feature>
<dbReference type="InterPro" id="IPR002797">
    <property type="entry name" value="Polysacc_synth"/>
</dbReference>
<feature type="transmembrane region" description="Helical" evidence="6">
    <location>
        <begin position="295"/>
        <end position="317"/>
    </location>
</feature>